<evidence type="ECO:0000256" key="13">
    <source>
        <dbReference type="ARBA" id="ARBA00023136"/>
    </source>
</evidence>
<sequence>TNSVGTSNADFPSGDPGMYQLDITLRKGQNLAARDRGGTSDPYVKFKLGGKEVFRSKTIHKNLNPVWEEKACILIDNTREPLYIKVFDYDFGLQDDFIGSAFLDLTSLELNRQTDVTLSLKDPHYPDHDLGSIFLSVLLAPREEQREATMLMRKSWKRSSKVTFSMWSSGFFFQNYSVLPNMPSGNLWHKIYSPSNPCFNDMFCVSSCQNNETFQTQSLRLSDLHRKSQLWRGIVSVTLIEGRELKAMDANGLSDPYVKFRLGHQKYKSKIVPKTLNPQWREQFDFHLYEERGGIIDITVWDKDAGKKDDFIGRCQVDLSILSKEQTHKLEMPLEEGEGYLVLLVTLTASAAVTISDLSLNSLEDQKEREEILKRYSPMMMFHNMKDVGFLQVKVIRAEALMAADVTGKDSFSFCDSKYRSKSDPFCVVELNNDRLLTHTVYKNLNPEWNKIFTFNIKDIHSVLEVTVYDEDRDRSADFLGKVAIPLLGDRQTDGCHVLFLQIQNGEQKAYVLKNKQLTGPTKGVIYLEIDVIFNAVKASIRTLMPKEQKYIEEENRLSKQLLLRNFIRMKRCIMVLINAAYYISSCFDWDSPPRSLVAFLLFLFVVWNFELYMIPLALLLLLAWNYFLIISGKDNKQHDVVVEDMLEDEEEEDDRDDKDSEKKGFMNRLYAIQEVCVSVQNILDEVASFGERIKNTFNWTVPFLSWLAIVALSVFTIILYFIPLRYIVLVWGINKFTKKLRSPYAIDNNELLDFLSRVPSDVQVVQYHELKQDPSHSPSKRKKNNP</sequence>
<dbReference type="PANTHER" id="PTHR45911:SF3">
    <property type="entry name" value="DYSFERLIN-RELATED"/>
    <property type="match status" value="1"/>
</dbReference>
<name>A0A091G8Q0_CUCCA</name>
<keyword evidence="7" id="KW-0677">Repeat</keyword>
<evidence type="ECO:0000313" key="18">
    <source>
        <dbReference type="EMBL" id="KFO77711.1"/>
    </source>
</evidence>
<dbReference type="SUPFAM" id="SSF49562">
    <property type="entry name" value="C2 domain (Calcium/lipid-binding domain, CaLB)"/>
    <property type="match status" value="3"/>
</dbReference>
<dbReference type="CDD" id="cd08376">
    <property type="entry name" value="C2B_MCTP_PRT"/>
    <property type="match status" value="1"/>
</dbReference>
<keyword evidence="12" id="KW-0770">Synapse</keyword>
<organism evidence="18 19">
    <name type="scientific">Cuculus canorus</name>
    <name type="common">Common cuckoo</name>
    <dbReference type="NCBI Taxonomy" id="55661"/>
    <lineage>
        <taxon>Eukaryota</taxon>
        <taxon>Metazoa</taxon>
        <taxon>Chordata</taxon>
        <taxon>Craniata</taxon>
        <taxon>Vertebrata</taxon>
        <taxon>Euteleostomi</taxon>
        <taxon>Archelosauria</taxon>
        <taxon>Archosauria</taxon>
        <taxon>Dinosauria</taxon>
        <taxon>Saurischia</taxon>
        <taxon>Theropoda</taxon>
        <taxon>Coelurosauria</taxon>
        <taxon>Aves</taxon>
        <taxon>Neognathae</taxon>
        <taxon>Neoaves</taxon>
        <taxon>Otidimorphae</taxon>
        <taxon>Cuculiformes</taxon>
        <taxon>Cuculidae</taxon>
        <taxon>Cuculus</taxon>
    </lineage>
</organism>
<protein>
    <recommendedName>
        <fullName evidence="15">Multiple C2 and transmembrane domain-containing protein 1</fullName>
    </recommendedName>
</protein>
<evidence type="ECO:0000256" key="11">
    <source>
        <dbReference type="ARBA" id="ARBA00022989"/>
    </source>
</evidence>
<feature type="non-terminal residue" evidence="18">
    <location>
        <position position="1"/>
    </location>
</feature>
<feature type="domain" description="C2" evidence="17">
    <location>
        <begin position="215"/>
        <end position="332"/>
    </location>
</feature>
<feature type="transmembrane region" description="Helical" evidence="16">
    <location>
        <begin position="704"/>
        <end position="732"/>
    </location>
</feature>
<dbReference type="InterPro" id="IPR035892">
    <property type="entry name" value="C2_domain_sf"/>
</dbReference>
<dbReference type="GO" id="GO:0030672">
    <property type="term" value="C:synaptic vesicle membrane"/>
    <property type="evidence" value="ECO:0007669"/>
    <property type="project" value="UniProtKB-SubCell"/>
</dbReference>
<keyword evidence="13 16" id="KW-0472">Membrane</keyword>
<evidence type="ECO:0000256" key="7">
    <source>
        <dbReference type="ARBA" id="ARBA00022737"/>
    </source>
</evidence>
<dbReference type="FunFam" id="2.60.40.150:FF:000068">
    <property type="entry name" value="multiple C2 and transmembrane domain-containing protein 1 isoform X2"/>
    <property type="match status" value="1"/>
</dbReference>
<evidence type="ECO:0000256" key="16">
    <source>
        <dbReference type="SAM" id="Phobius"/>
    </source>
</evidence>
<dbReference type="Pfam" id="PF08372">
    <property type="entry name" value="PRT_C"/>
    <property type="match status" value="1"/>
</dbReference>
<keyword evidence="11 16" id="KW-1133">Transmembrane helix</keyword>
<dbReference type="GO" id="GO:0005509">
    <property type="term" value="F:calcium ion binding"/>
    <property type="evidence" value="ECO:0007669"/>
    <property type="project" value="TreeGrafter"/>
</dbReference>
<keyword evidence="19" id="KW-1185">Reference proteome</keyword>
<keyword evidence="14" id="KW-0968">Cytoplasmic vesicle</keyword>
<dbReference type="Gene3D" id="2.60.40.150">
    <property type="entry name" value="C2 domain"/>
    <property type="match status" value="3"/>
</dbReference>
<evidence type="ECO:0000256" key="6">
    <source>
        <dbReference type="ARBA" id="ARBA00022723"/>
    </source>
</evidence>
<gene>
    <name evidence="18" type="ORF">N303_04843</name>
</gene>
<comment type="similarity">
    <text evidence="4">Belongs to the MCTP family.</text>
</comment>
<reference evidence="18 19" key="1">
    <citation type="submission" date="2014-04" db="EMBL/GenBank/DDBJ databases">
        <title>Genome evolution of avian class.</title>
        <authorList>
            <person name="Zhang G."/>
            <person name="Li C."/>
        </authorList>
    </citation>
    <scope>NUCLEOTIDE SEQUENCE [LARGE SCALE GENOMIC DNA]</scope>
    <source>
        <strain evidence="18">BGI_N303</strain>
    </source>
</reference>
<dbReference type="PRINTS" id="PR00360">
    <property type="entry name" value="C2DOMAIN"/>
</dbReference>
<evidence type="ECO:0000256" key="3">
    <source>
        <dbReference type="ARBA" id="ARBA00004644"/>
    </source>
</evidence>
<dbReference type="Proteomes" id="UP000053760">
    <property type="component" value="Unassembled WGS sequence"/>
</dbReference>
<dbReference type="GO" id="GO:0005789">
    <property type="term" value="C:endoplasmic reticulum membrane"/>
    <property type="evidence" value="ECO:0007669"/>
    <property type="project" value="UniProtKB-SubCell"/>
</dbReference>
<dbReference type="FunFam" id="2.60.40.150:FF:000050">
    <property type="entry name" value="Multiple C2 and transmembrane domain containing 1"/>
    <property type="match status" value="1"/>
</dbReference>
<feature type="domain" description="C2" evidence="17">
    <location>
        <begin position="1"/>
        <end position="118"/>
    </location>
</feature>
<evidence type="ECO:0000256" key="4">
    <source>
        <dbReference type="ARBA" id="ARBA00007923"/>
    </source>
</evidence>
<dbReference type="SMART" id="SM00239">
    <property type="entry name" value="C2"/>
    <property type="match status" value="3"/>
</dbReference>
<feature type="domain" description="C2" evidence="17">
    <location>
        <begin position="366"/>
        <end position="500"/>
    </location>
</feature>
<evidence type="ECO:0000313" key="19">
    <source>
        <dbReference type="Proteomes" id="UP000053760"/>
    </source>
</evidence>
<evidence type="ECO:0000256" key="8">
    <source>
        <dbReference type="ARBA" id="ARBA00022753"/>
    </source>
</evidence>
<evidence type="ECO:0000256" key="5">
    <source>
        <dbReference type="ARBA" id="ARBA00022692"/>
    </source>
</evidence>
<evidence type="ECO:0000256" key="2">
    <source>
        <dbReference type="ARBA" id="ARBA00004586"/>
    </source>
</evidence>
<dbReference type="STRING" id="55661.A0A091G8Q0"/>
<feature type="transmembrane region" description="Helical" evidence="16">
    <location>
        <begin position="597"/>
        <end position="628"/>
    </location>
</feature>
<proteinExistence type="inferred from homology"/>
<dbReference type="FunFam" id="2.60.40.150:FF:000019">
    <property type="entry name" value="Multiple C2 and transmembrane domain-containing protein 2 isoform 1"/>
    <property type="match status" value="1"/>
</dbReference>
<dbReference type="AlphaFoldDB" id="A0A091G8Q0"/>
<dbReference type="InterPro" id="IPR000008">
    <property type="entry name" value="C2_dom"/>
</dbReference>
<dbReference type="CDD" id="cd04042">
    <property type="entry name" value="C2A_MCTP_PRT"/>
    <property type="match status" value="1"/>
</dbReference>
<dbReference type="PROSITE" id="PS50004">
    <property type="entry name" value="C2"/>
    <property type="match status" value="3"/>
</dbReference>
<evidence type="ECO:0000256" key="12">
    <source>
        <dbReference type="ARBA" id="ARBA00023018"/>
    </source>
</evidence>
<evidence type="ECO:0000256" key="14">
    <source>
        <dbReference type="ARBA" id="ARBA00023329"/>
    </source>
</evidence>
<dbReference type="GO" id="GO:0055037">
    <property type="term" value="C:recycling endosome"/>
    <property type="evidence" value="ECO:0007669"/>
    <property type="project" value="UniProtKB-SubCell"/>
</dbReference>
<evidence type="ECO:0000256" key="1">
    <source>
        <dbReference type="ARBA" id="ARBA00004172"/>
    </source>
</evidence>
<keyword evidence="9" id="KW-0256">Endoplasmic reticulum</keyword>
<dbReference type="GO" id="GO:0046928">
    <property type="term" value="P:regulation of neurotransmitter secretion"/>
    <property type="evidence" value="ECO:0007669"/>
    <property type="project" value="TreeGrafter"/>
</dbReference>
<dbReference type="EMBL" id="KL447831">
    <property type="protein sequence ID" value="KFO77711.1"/>
    <property type="molecule type" value="Genomic_DNA"/>
</dbReference>
<evidence type="ECO:0000259" key="17">
    <source>
        <dbReference type="PROSITE" id="PS50004"/>
    </source>
</evidence>
<keyword evidence="5 16" id="KW-0812">Transmembrane</keyword>
<evidence type="ECO:0000256" key="9">
    <source>
        <dbReference type="ARBA" id="ARBA00022824"/>
    </source>
</evidence>
<keyword evidence="10" id="KW-0106">Calcium</keyword>
<accession>A0A091G8Q0</accession>
<dbReference type="Pfam" id="PF00168">
    <property type="entry name" value="C2"/>
    <property type="match status" value="3"/>
</dbReference>
<keyword evidence="8" id="KW-0967">Endosome</keyword>
<evidence type="ECO:0000256" key="10">
    <source>
        <dbReference type="ARBA" id="ARBA00022837"/>
    </source>
</evidence>
<keyword evidence="6" id="KW-0479">Metal-binding</keyword>
<evidence type="ECO:0000256" key="15">
    <source>
        <dbReference type="ARBA" id="ARBA00074931"/>
    </source>
</evidence>
<dbReference type="InterPro" id="IPR013583">
    <property type="entry name" value="MCTP_C"/>
</dbReference>
<dbReference type="PANTHER" id="PTHR45911">
    <property type="entry name" value="C2 DOMAIN-CONTAINING PROTEIN"/>
    <property type="match status" value="1"/>
</dbReference>
<dbReference type="CDD" id="cd08377">
    <property type="entry name" value="C2C_MCTP_PRT"/>
    <property type="match status" value="1"/>
</dbReference>
<feature type="non-terminal residue" evidence="18">
    <location>
        <position position="787"/>
    </location>
</feature>
<comment type="subcellular location">
    <subcellularLocation>
        <location evidence="3">Cytoplasmic vesicle</location>
        <location evidence="3">Secretory vesicle</location>
        <location evidence="3">Synaptic vesicle membrane</location>
        <topology evidence="3">Multi-pass membrane protein</topology>
    </subcellularLocation>
    <subcellularLocation>
        <location evidence="2">Endoplasmic reticulum membrane</location>
    </subcellularLocation>
    <subcellularLocation>
        <location evidence="1">Recycling endosome</location>
    </subcellularLocation>
</comment>